<sequence>MLPIYEDIRVSCFKTCFLEYLMTILSLFKEALNINTINIDQCVKNDKFLEYVNIYFDYITENKMRLNISIERDDKFCMEHIVYILLAVDMFVSMLVDDSSDKSDDKYDTIITDEDQRKRRCFIDISCINKDTLLSEKCKNCENSLYGFATALMKNKGKSISCLFFSRDRYYTSDPMSVFFTVDEIKNISKRIKTSRKNERIKIILSKYRKKIKDDSENTRTGSILCARDANILIRYDKEHVLSLDVCITIIDKESYVSIKTIEKQTKQLNKSLLDYLETFINIDGNICPNRLQIIKDINLFKIKLTHITHEHFPTFKFNGSRKHIAISKAIENLMVNENDSSININNNNEDDDAAAADADDTGSNNKKNRNSIAPKENNGNHKTFEPFTSIILPLLVNDTITNIWFNRLFLINTHRDKITDNNIKPTGFLVELLKSADCYEDRTKTMEMFRIFSNVCVSLRSNSLPLPFHTYSNKQKKKKKTDFNYCNIQPLTDVQYIQNLPKGTINIKKLLSNYTPSTSGNIIIDKRNDISGSNVQLSSGEVSKFHQYFTSIGKDLLSSI</sequence>
<evidence type="ECO:0000313" key="2">
    <source>
        <dbReference type="EMBL" id="BDT62180.1"/>
    </source>
</evidence>
<accession>A0A9C7EYB4</accession>
<reference evidence="2" key="1">
    <citation type="submission" date="2022-10" db="EMBL/GenBank/DDBJ databases">
        <title>Genome sequences of endogenous nimaviruses in decapod crustaceans.</title>
        <authorList>
            <person name="Kawato S."/>
            <person name="Nozaki R."/>
            <person name="Kondo H."/>
            <person name="Hirono I."/>
        </authorList>
    </citation>
    <scope>NUCLEOTIDE SEQUENCE</scope>
    <source>
        <strain evidence="2">Lva-Nima_1</strain>
    </source>
</reference>
<feature type="region of interest" description="Disordered" evidence="1">
    <location>
        <begin position="342"/>
        <end position="381"/>
    </location>
</feature>
<dbReference type="EMBL" id="LC738872">
    <property type="protein sequence ID" value="BDT62180.1"/>
    <property type="molecule type" value="Genomic_DNA"/>
</dbReference>
<name>A0A9C7EYB4_9VIRU</name>
<feature type="compositionally biased region" description="Acidic residues" evidence="1">
    <location>
        <begin position="349"/>
        <end position="361"/>
    </location>
</feature>
<evidence type="ECO:0000256" key="1">
    <source>
        <dbReference type="SAM" id="MobiDB-lite"/>
    </source>
</evidence>
<organism evidence="2">
    <name type="scientific">Litopenaeus vannamei majanivirus Nimav-1_LVa</name>
    <dbReference type="NCBI Taxonomy" id="2984273"/>
    <lineage>
        <taxon>Viruses</taxon>
        <taxon>Viruses incertae sedis</taxon>
        <taxon>Naldaviricetes</taxon>
        <taxon>Nimaviridae</taxon>
    </lineage>
</organism>
<protein>
    <submittedName>
        <fullName evidence="2">Uncharacterized protein</fullName>
    </submittedName>
</protein>
<proteinExistence type="predicted"/>